<dbReference type="AlphaFoldDB" id="A2FKX2"/>
<reference evidence="1" key="1">
    <citation type="submission" date="2006-10" db="EMBL/GenBank/DDBJ databases">
        <authorList>
            <person name="Amadeo P."/>
            <person name="Zhao Q."/>
            <person name="Wortman J."/>
            <person name="Fraser-Liggett C."/>
            <person name="Carlton J."/>
        </authorList>
    </citation>
    <scope>NUCLEOTIDE SEQUENCE</scope>
    <source>
        <strain evidence="1">G3</strain>
    </source>
</reference>
<dbReference type="KEGG" id="tva:4752189"/>
<keyword evidence="2" id="KW-1185">Reference proteome</keyword>
<name>A2FKX2_TRIV3</name>
<dbReference type="EMBL" id="DS113857">
    <property type="protein sequence ID" value="EAX94456.1"/>
    <property type="molecule type" value="Genomic_DNA"/>
</dbReference>
<sequence>MPSSSSASELKTALNALSSEMDFQGGGWHMQNITIIRNSAEKFKFADMRAFIGEIVGFMRRPDASCTNKFKLAQLLNLLKSFQVRGFEEVVLEFRNQILNSYIFLGDQQLGEAALGMINNLWNMPNVIRPVVKTASKLPRIKINTPSANVIRKIFMASIPYLADPIRHASPPPYVE</sequence>
<dbReference type="VEuPathDB" id="TrichDB:TVAGG3_0310980"/>
<protein>
    <submittedName>
        <fullName evidence="1">Uncharacterized protein</fullName>
    </submittedName>
</protein>
<organism evidence="1 2">
    <name type="scientific">Trichomonas vaginalis (strain ATCC PRA-98 / G3)</name>
    <dbReference type="NCBI Taxonomy" id="412133"/>
    <lineage>
        <taxon>Eukaryota</taxon>
        <taxon>Metamonada</taxon>
        <taxon>Parabasalia</taxon>
        <taxon>Trichomonadida</taxon>
        <taxon>Trichomonadidae</taxon>
        <taxon>Trichomonas</taxon>
    </lineage>
</organism>
<gene>
    <name evidence="1" type="ORF">TVAG_327990</name>
</gene>
<dbReference type="Proteomes" id="UP000001542">
    <property type="component" value="Unassembled WGS sequence"/>
</dbReference>
<evidence type="ECO:0000313" key="1">
    <source>
        <dbReference type="EMBL" id="EAX94456.1"/>
    </source>
</evidence>
<evidence type="ECO:0000313" key="2">
    <source>
        <dbReference type="Proteomes" id="UP000001542"/>
    </source>
</evidence>
<accession>A2FKX2</accession>
<reference evidence="1" key="2">
    <citation type="journal article" date="2007" name="Science">
        <title>Draft genome sequence of the sexually transmitted pathogen Trichomonas vaginalis.</title>
        <authorList>
            <person name="Carlton J.M."/>
            <person name="Hirt R.P."/>
            <person name="Silva J.C."/>
            <person name="Delcher A.L."/>
            <person name="Schatz M."/>
            <person name="Zhao Q."/>
            <person name="Wortman J.R."/>
            <person name="Bidwell S.L."/>
            <person name="Alsmark U.C.M."/>
            <person name="Besteiro S."/>
            <person name="Sicheritz-Ponten T."/>
            <person name="Noel C.J."/>
            <person name="Dacks J.B."/>
            <person name="Foster P.G."/>
            <person name="Simillion C."/>
            <person name="Van de Peer Y."/>
            <person name="Miranda-Saavedra D."/>
            <person name="Barton G.J."/>
            <person name="Westrop G.D."/>
            <person name="Mueller S."/>
            <person name="Dessi D."/>
            <person name="Fiori P.L."/>
            <person name="Ren Q."/>
            <person name="Paulsen I."/>
            <person name="Zhang H."/>
            <person name="Bastida-Corcuera F.D."/>
            <person name="Simoes-Barbosa A."/>
            <person name="Brown M.T."/>
            <person name="Hayes R.D."/>
            <person name="Mukherjee M."/>
            <person name="Okumura C.Y."/>
            <person name="Schneider R."/>
            <person name="Smith A.J."/>
            <person name="Vanacova S."/>
            <person name="Villalvazo M."/>
            <person name="Haas B.J."/>
            <person name="Pertea M."/>
            <person name="Feldblyum T.V."/>
            <person name="Utterback T.R."/>
            <person name="Shu C.L."/>
            <person name="Osoegawa K."/>
            <person name="de Jong P.J."/>
            <person name="Hrdy I."/>
            <person name="Horvathova L."/>
            <person name="Zubacova Z."/>
            <person name="Dolezal P."/>
            <person name="Malik S.B."/>
            <person name="Logsdon J.M. Jr."/>
            <person name="Henze K."/>
            <person name="Gupta A."/>
            <person name="Wang C.C."/>
            <person name="Dunne R.L."/>
            <person name="Upcroft J.A."/>
            <person name="Upcroft P."/>
            <person name="White O."/>
            <person name="Salzberg S.L."/>
            <person name="Tang P."/>
            <person name="Chiu C.-H."/>
            <person name="Lee Y.-S."/>
            <person name="Embley T.M."/>
            <person name="Coombs G.H."/>
            <person name="Mottram J.C."/>
            <person name="Tachezy J."/>
            <person name="Fraser-Liggett C.M."/>
            <person name="Johnson P.J."/>
        </authorList>
    </citation>
    <scope>NUCLEOTIDE SEQUENCE [LARGE SCALE GENOMIC DNA]</scope>
    <source>
        <strain evidence="1">G3</strain>
    </source>
</reference>
<proteinExistence type="predicted"/>
<dbReference type="RefSeq" id="XP_001307386.1">
    <property type="nucleotide sequence ID" value="XM_001307385.1"/>
</dbReference>
<dbReference type="InParanoid" id="A2FKX2"/>
<dbReference type="VEuPathDB" id="TrichDB:TVAG_327990"/>